<keyword evidence="6" id="KW-1185">Reference proteome</keyword>
<feature type="region of interest" description="Disordered" evidence="3">
    <location>
        <begin position="44"/>
        <end position="127"/>
    </location>
</feature>
<evidence type="ECO:0000256" key="2">
    <source>
        <dbReference type="ARBA" id="ARBA00023242"/>
    </source>
</evidence>
<feature type="domain" description="Zn(2)-C6 fungal-type" evidence="4">
    <location>
        <begin position="11"/>
        <end position="41"/>
    </location>
</feature>
<dbReference type="PANTHER" id="PTHR31001">
    <property type="entry name" value="UNCHARACTERIZED TRANSCRIPTIONAL REGULATORY PROTEIN"/>
    <property type="match status" value="1"/>
</dbReference>
<dbReference type="InterPro" id="IPR036864">
    <property type="entry name" value="Zn2-C6_fun-type_DNA-bd_sf"/>
</dbReference>
<accession>A0A0L0NG57</accession>
<feature type="compositionally biased region" description="Low complexity" evidence="3">
    <location>
        <begin position="116"/>
        <end position="127"/>
    </location>
</feature>
<dbReference type="SUPFAM" id="SSF57701">
    <property type="entry name" value="Zn2/Cys6 DNA-binding domain"/>
    <property type="match status" value="1"/>
</dbReference>
<evidence type="ECO:0000313" key="6">
    <source>
        <dbReference type="Proteomes" id="UP000036947"/>
    </source>
</evidence>
<dbReference type="GO" id="GO:0008270">
    <property type="term" value="F:zinc ion binding"/>
    <property type="evidence" value="ECO:0007669"/>
    <property type="project" value="InterPro"/>
</dbReference>
<dbReference type="Gene3D" id="4.10.240.10">
    <property type="entry name" value="Zn(2)-C6 fungal-type DNA-binding domain"/>
    <property type="match status" value="1"/>
</dbReference>
<reference evidence="5 6" key="1">
    <citation type="journal article" date="2015" name="BMC Genomics">
        <title>The genome of the truffle-parasite Tolypocladium ophioglossoides and the evolution of antifungal peptaibiotics.</title>
        <authorList>
            <person name="Quandt C.A."/>
            <person name="Bushley K.E."/>
            <person name="Spatafora J.W."/>
        </authorList>
    </citation>
    <scope>NUCLEOTIDE SEQUENCE [LARGE SCALE GENOMIC DNA]</scope>
    <source>
        <strain evidence="5 6">CBS 100239</strain>
    </source>
</reference>
<dbReference type="AlphaFoldDB" id="A0A0L0NG57"/>
<dbReference type="PANTHER" id="PTHR31001:SF88">
    <property type="entry name" value="TRANSCRIPTION FACTOR PDR3"/>
    <property type="match status" value="1"/>
</dbReference>
<dbReference type="EMBL" id="LFRF01000004">
    <property type="protein sequence ID" value="KND93071.1"/>
    <property type="molecule type" value="Genomic_DNA"/>
</dbReference>
<dbReference type="GO" id="GO:0000981">
    <property type="term" value="F:DNA-binding transcription factor activity, RNA polymerase II-specific"/>
    <property type="evidence" value="ECO:0007669"/>
    <property type="project" value="InterPro"/>
</dbReference>
<comment type="subcellular location">
    <subcellularLocation>
        <location evidence="1">Nucleus</location>
    </subcellularLocation>
</comment>
<name>A0A0L0NG57_TOLOC</name>
<organism evidence="5 6">
    <name type="scientific">Tolypocladium ophioglossoides (strain CBS 100239)</name>
    <name type="common">Snaketongue truffleclub</name>
    <name type="synonym">Elaphocordyceps ophioglossoides</name>
    <dbReference type="NCBI Taxonomy" id="1163406"/>
    <lineage>
        <taxon>Eukaryota</taxon>
        <taxon>Fungi</taxon>
        <taxon>Dikarya</taxon>
        <taxon>Ascomycota</taxon>
        <taxon>Pezizomycotina</taxon>
        <taxon>Sordariomycetes</taxon>
        <taxon>Hypocreomycetidae</taxon>
        <taxon>Hypocreales</taxon>
        <taxon>Ophiocordycipitaceae</taxon>
        <taxon>Tolypocladium</taxon>
    </lineage>
</organism>
<dbReference type="InterPro" id="IPR001138">
    <property type="entry name" value="Zn2Cys6_DnaBD"/>
</dbReference>
<evidence type="ECO:0000313" key="5">
    <source>
        <dbReference type="EMBL" id="KND93071.1"/>
    </source>
</evidence>
<dbReference type="PROSITE" id="PS00463">
    <property type="entry name" value="ZN2_CY6_FUNGAL_1"/>
    <property type="match status" value="1"/>
</dbReference>
<comment type="caution">
    <text evidence="5">The sequence shown here is derived from an EMBL/GenBank/DDBJ whole genome shotgun (WGS) entry which is preliminary data.</text>
</comment>
<keyword evidence="2" id="KW-0539">Nucleus</keyword>
<protein>
    <recommendedName>
        <fullName evidence="4">Zn(2)-C6 fungal-type domain-containing protein</fullName>
    </recommendedName>
</protein>
<evidence type="ECO:0000256" key="1">
    <source>
        <dbReference type="ARBA" id="ARBA00004123"/>
    </source>
</evidence>
<dbReference type="CDD" id="cd12148">
    <property type="entry name" value="fungal_TF_MHR"/>
    <property type="match status" value="1"/>
</dbReference>
<dbReference type="GO" id="GO:0005634">
    <property type="term" value="C:nucleus"/>
    <property type="evidence" value="ECO:0007669"/>
    <property type="project" value="UniProtKB-SubCell"/>
</dbReference>
<evidence type="ECO:0000259" key="4">
    <source>
        <dbReference type="PROSITE" id="PS50048"/>
    </source>
</evidence>
<sequence>MAESVPLNSLSCAKCKERKVRCNRVVPQCDRCSAQHVECVYPERAKRRRSTRPAADRPTPVRSASGDDPLNTILERLQRLEQRRAASPPRSSRDGQPDPSFATSPALSTPLTSHVPSEPSPAATLAPAPDLDATAILKDAMDQVQRQKLRSYARSVITDKIDIPPELAKAWIHSELRPHYFTHTPTDMFLSLVNKRLIELIPDIAGLPHVHLDYSILVLYYAILNALAERGIDYAKLCYLGCLRALPGWQQEATGSTTDFIAALFMTRVAAMCFDYDLAWKMHQNTSDFARSLNLHNLDGGDYAGINDSARSDQDRKGFWQLIQIDLYIRLLLDKPATVTADVWKVNLPWLDANSHPPPDGVPAIAFLINSRMTMILIRFFALLEETRPRPRDELRRRTEDLCREIQQLFDDWITSASSREEDTWVIADALLTGHICLIFMLRKVDTVNTDLPQEICKDLDVPTSPLVLDASRYFVKLINHVLTIYPYAETMSAMLGTYGAYAPAACLYYQVLHAPDVRLHMADIQSLERLTDRVSVIASSQREFYPFIRAMEKLNSEVRKRVNDTGA</sequence>
<dbReference type="SMART" id="SM00066">
    <property type="entry name" value="GAL4"/>
    <property type="match status" value="1"/>
</dbReference>
<dbReference type="Proteomes" id="UP000036947">
    <property type="component" value="Unassembled WGS sequence"/>
</dbReference>
<proteinExistence type="predicted"/>
<dbReference type="CDD" id="cd00067">
    <property type="entry name" value="GAL4"/>
    <property type="match status" value="1"/>
</dbReference>
<dbReference type="Pfam" id="PF00172">
    <property type="entry name" value="Zn_clus"/>
    <property type="match status" value="1"/>
</dbReference>
<gene>
    <name evidence="5" type="ORF">TOPH_02093</name>
</gene>
<feature type="compositionally biased region" description="Polar residues" evidence="3">
    <location>
        <begin position="101"/>
        <end position="115"/>
    </location>
</feature>
<dbReference type="PROSITE" id="PS50048">
    <property type="entry name" value="ZN2_CY6_FUNGAL_2"/>
    <property type="match status" value="1"/>
</dbReference>
<dbReference type="InterPro" id="IPR050613">
    <property type="entry name" value="Sec_Metabolite_Reg"/>
</dbReference>
<dbReference type="OrthoDB" id="39175at2759"/>
<evidence type="ECO:0000256" key="3">
    <source>
        <dbReference type="SAM" id="MobiDB-lite"/>
    </source>
</evidence>